<reference evidence="2 3" key="1">
    <citation type="submission" date="2020-05" db="EMBL/GenBank/DDBJ databases">
        <title>Horizontal transmission and recombination maintain forever young bacterial symbiont genomes.</title>
        <authorList>
            <person name="Russell S.L."/>
            <person name="Pepper-Tunick E."/>
            <person name="Svedberg J."/>
            <person name="Byrne A."/>
            <person name="Ruelas Castillo J."/>
            <person name="Vollmers C."/>
            <person name="Beinart R.A."/>
            <person name="Corbett-Detig R."/>
        </authorList>
    </citation>
    <scope>NUCLEOTIDE SEQUENCE [LARGE SCALE GENOMIC DNA]</scope>
    <source>
        <strain evidence="2">JDF_Ridge</strain>
    </source>
</reference>
<evidence type="ECO:0000313" key="3">
    <source>
        <dbReference type="Proteomes" id="UP000509429"/>
    </source>
</evidence>
<dbReference type="KEGG" id="reo:HUE58_05590"/>
<dbReference type="Proteomes" id="UP000509429">
    <property type="component" value="Chromosome"/>
</dbReference>
<organism evidence="2 3">
    <name type="scientific">Candidatus Ruthia endofausta</name>
    <dbReference type="NCBI Taxonomy" id="2738852"/>
    <lineage>
        <taxon>Bacteria</taxon>
        <taxon>Pseudomonadati</taxon>
        <taxon>Pseudomonadota</taxon>
        <taxon>Gammaproteobacteria</taxon>
        <taxon>Candidatus Pseudothioglobaceae</taxon>
        <taxon>Candidatus Ruthturnera</taxon>
    </lineage>
</organism>
<dbReference type="RefSeq" id="WP_174606012.1">
    <property type="nucleotide sequence ID" value="NZ_CP054490.1"/>
</dbReference>
<evidence type="ECO:0000313" key="2">
    <source>
        <dbReference type="EMBL" id="QKQ24576.1"/>
    </source>
</evidence>
<keyword evidence="3" id="KW-1185">Reference proteome</keyword>
<dbReference type="AlphaFoldDB" id="A0A6N0HQH6"/>
<evidence type="ECO:0000256" key="1">
    <source>
        <dbReference type="SAM" id="SignalP"/>
    </source>
</evidence>
<gene>
    <name evidence="2" type="ORF">HUE58_05590</name>
</gene>
<accession>A0A6N0HQH6</accession>
<sequence>MKKIIPILLLGSTLSYAANIEVTINNIKPVINRLSIALDTVKEYLW</sequence>
<dbReference type="EMBL" id="CP054490">
    <property type="protein sequence ID" value="QKQ24576.1"/>
    <property type="molecule type" value="Genomic_DNA"/>
</dbReference>
<name>A0A6N0HQH6_9GAMM</name>
<feature type="chain" id="PRO_5026915086" evidence="1">
    <location>
        <begin position="18"/>
        <end position="46"/>
    </location>
</feature>
<proteinExistence type="predicted"/>
<protein>
    <submittedName>
        <fullName evidence="2">Uncharacterized protein</fullName>
    </submittedName>
</protein>
<feature type="signal peptide" evidence="1">
    <location>
        <begin position="1"/>
        <end position="17"/>
    </location>
</feature>
<keyword evidence="1" id="KW-0732">Signal</keyword>